<feature type="non-terminal residue" evidence="1">
    <location>
        <position position="499"/>
    </location>
</feature>
<name>A0A9N9NQ34_9GLOM</name>
<dbReference type="InterPro" id="IPR043502">
    <property type="entry name" value="DNA/RNA_pol_sf"/>
</dbReference>
<dbReference type="AlphaFoldDB" id="A0A9N9NQ34"/>
<gene>
    <name evidence="1" type="ORF">RFULGI_LOCUS14201</name>
</gene>
<proteinExistence type="predicted"/>
<dbReference type="Proteomes" id="UP000789396">
    <property type="component" value="Unassembled WGS sequence"/>
</dbReference>
<accession>A0A9N9NQ34</accession>
<dbReference type="EMBL" id="CAJVPZ010040389">
    <property type="protein sequence ID" value="CAG8759502.1"/>
    <property type="molecule type" value="Genomic_DNA"/>
</dbReference>
<dbReference type="OrthoDB" id="2484549at2759"/>
<evidence type="ECO:0000313" key="1">
    <source>
        <dbReference type="EMBL" id="CAG8759502.1"/>
    </source>
</evidence>
<comment type="caution">
    <text evidence="1">The sequence shown here is derived from an EMBL/GenBank/DDBJ whole genome shotgun (WGS) entry which is preliminary data.</text>
</comment>
<evidence type="ECO:0000313" key="2">
    <source>
        <dbReference type="Proteomes" id="UP000789396"/>
    </source>
</evidence>
<dbReference type="SUPFAM" id="SSF56672">
    <property type="entry name" value="DNA/RNA polymerases"/>
    <property type="match status" value="1"/>
</dbReference>
<sequence length="499" mass="57535">DDETYIAPYLYTTGNHARIMTHDGLLSVSMLSIHSYENNHVFLDYVGRKLTIADKMIFLEKTNQIDSKCFAIVHDGKESRFCTAQLSNDNTLSNLTPTLAGGNSNDMTISGKLQTKLKLIEAAEREGIIDPDRAEHFRSKLPYKPEFTNQEIFELKKRHTPITKVMLHEHAPLINNPSAAATPTSAKPISVESLKVPIHLPPVNAEYLNHYYLDRLKLAEEREKFIPNIGYTEQFDDTKPFTAVFPHHSNKDEATFWWSIRERLNFMSPTRNNLHLKKTITKILGSQLFESFLRAIPLRKKIEFDEALYIQKIEENANKRLHKSLATLLNITDRADTHWPDNFADIFIKSQVLKKLEKMWSNAKAGQTLASLHEFAIYMIGPVVRMVSHYLHTELKEMEGRLDDSNPLPGDRYLFILGTNDPNKMEKFVQSHWKDTECLANDYTKYDQSQNHEFLHFEDLLHHHLGAETYDYNTIGNIAYTFLNFIIPTSMPSMFSGDD</sequence>
<reference evidence="1" key="1">
    <citation type="submission" date="2021-06" db="EMBL/GenBank/DDBJ databases">
        <authorList>
            <person name="Kallberg Y."/>
            <person name="Tangrot J."/>
            <person name="Rosling A."/>
        </authorList>
    </citation>
    <scope>NUCLEOTIDE SEQUENCE</scope>
    <source>
        <strain evidence="1">IN212</strain>
    </source>
</reference>
<organism evidence="1 2">
    <name type="scientific">Racocetra fulgida</name>
    <dbReference type="NCBI Taxonomy" id="60492"/>
    <lineage>
        <taxon>Eukaryota</taxon>
        <taxon>Fungi</taxon>
        <taxon>Fungi incertae sedis</taxon>
        <taxon>Mucoromycota</taxon>
        <taxon>Glomeromycotina</taxon>
        <taxon>Glomeromycetes</taxon>
        <taxon>Diversisporales</taxon>
        <taxon>Gigasporaceae</taxon>
        <taxon>Racocetra</taxon>
    </lineage>
</organism>
<protein>
    <submittedName>
        <fullName evidence="1">10112_t:CDS:1</fullName>
    </submittedName>
</protein>
<feature type="non-terminal residue" evidence="1">
    <location>
        <position position="1"/>
    </location>
</feature>
<keyword evidence="2" id="KW-1185">Reference proteome</keyword>